<dbReference type="PROSITE" id="PS50003">
    <property type="entry name" value="PH_DOMAIN"/>
    <property type="match status" value="1"/>
</dbReference>
<evidence type="ECO:0000256" key="2">
    <source>
        <dbReference type="ARBA" id="ARBA00022737"/>
    </source>
</evidence>
<dbReference type="SMART" id="SM00228">
    <property type="entry name" value="PDZ"/>
    <property type="match status" value="1"/>
</dbReference>
<dbReference type="SUPFAM" id="SSF50729">
    <property type="entry name" value="PH domain-like"/>
    <property type="match status" value="1"/>
</dbReference>
<evidence type="ECO:0000256" key="5">
    <source>
        <dbReference type="SAM" id="MobiDB-lite"/>
    </source>
</evidence>
<feature type="region of interest" description="Disordered" evidence="5">
    <location>
        <begin position="1"/>
        <end position="29"/>
    </location>
</feature>
<keyword evidence="9" id="KW-1185">Reference proteome</keyword>
<evidence type="ECO:0000313" key="9">
    <source>
        <dbReference type="Proteomes" id="UP001291623"/>
    </source>
</evidence>
<name>A0AAE1URD1_9SOLA</name>
<dbReference type="PANTHER" id="PTHR23116:SF36">
    <property type="entry name" value="HARMONIN"/>
    <property type="match status" value="1"/>
</dbReference>
<accession>A0AAE1URD1</accession>
<dbReference type="PANTHER" id="PTHR23116">
    <property type="entry name" value="PDZ DOMAIN CONTAINING WHIRLIN AND HARMONIN-RELATED"/>
    <property type="match status" value="1"/>
</dbReference>
<dbReference type="Pfam" id="PF00595">
    <property type="entry name" value="PDZ"/>
    <property type="match status" value="1"/>
</dbReference>
<feature type="coiled-coil region" evidence="4">
    <location>
        <begin position="535"/>
        <end position="569"/>
    </location>
</feature>
<dbReference type="InterPro" id="IPR018800">
    <property type="entry name" value="PRCC"/>
</dbReference>
<evidence type="ECO:0000313" key="8">
    <source>
        <dbReference type="EMBL" id="KAK4337106.1"/>
    </source>
</evidence>
<feature type="domain" description="PDZ" evidence="7">
    <location>
        <begin position="475"/>
        <end position="537"/>
    </location>
</feature>
<evidence type="ECO:0000256" key="3">
    <source>
        <dbReference type="ARBA" id="ARBA00023273"/>
    </source>
</evidence>
<evidence type="ECO:0000259" key="7">
    <source>
        <dbReference type="PROSITE" id="PS50106"/>
    </source>
</evidence>
<feature type="domain" description="PH" evidence="6">
    <location>
        <begin position="326"/>
        <end position="377"/>
    </location>
</feature>
<evidence type="ECO:0000256" key="1">
    <source>
        <dbReference type="ARBA" id="ARBA00004316"/>
    </source>
</evidence>
<sequence length="570" mass="65695">MSLVPYNSSDSENEDIDDTTEINEKKTIEKDEKQADFNFKRPFVNEEIIDSNKNQNFKKPKIKFFLPSYKENDEDEDEITNDDTKKPKFLSSKGSGLTSILPPPKNQKKRSTTTSLIPDVLRRKQNNPENKVSQTEIKNNLNTVSASSQSLNYENFVSKKIENEIVHMPKKEISATDYQKNLQLKYEIEKNFGDELKDDFEIKDVNIANQLNNNLDYIKSISAEKDPEIAGPIPSSKAKRKHQITYLAFQAKQNEVKLKDSWAKARSNKAQANAKYDRSDWWRGDCNGKKQLLFPKSHVIELDDDFIINEDDQEERPLKNLEKDFINLADCIITLPPTQNKKFTFKIFSQEQKTLELTVTTETEFNDWLSKIQEAKEAVDNKIFIKSLVSFFAYMMNYYNKSCPKVKAGLSPASLLNALTTASLSYRSAQIEDAGYKQFKRKKNLISTSNKNASFENSPKNGEALILYLKTDIRTIRLRRNGTAPLGFAIRGGWEHGTGIFVSEVYTDSEAEKEGLKPGDQILRVNGFSIEQAIHDEMRLEQERLVIERKKLETEQLRLQEEKNELEREK</sequence>
<reference evidence="8" key="1">
    <citation type="submission" date="2023-12" db="EMBL/GenBank/DDBJ databases">
        <title>Genome assembly of Anisodus tanguticus.</title>
        <authorList>
            <person name="Wang Y.-J."/>
        </authorList>
    </citation>
    <scope>NUCLEOTIDE SEQUENCE</scope>
    <source>
        <strain evidence="8">KB-2021</strain>
        <tissue evidence="8">Leaf</tissue>
    </source>
</reference>
<dbReference type="InterPro" id="IPR036034">
    <property type="entry name" value="PDZ_sf"/>
</dbReference>
<gene>
    <name evidence="8" type="ORF">RND71_043424</name>
</gene>
<feature type="compositionally biased region" description="Acidic residues" evidence="5">
    <location>
        <begin position="72"/>
        <end position="81"/>
    </location>
</feature>
<dbReference type="Proteomes" id="UP001291623">
    <property type="component" value="Unassembled WGS sequence"/>
</dbReference>
<keyword evidence="4" id="KW-0175">Coiled coil</keyword>
<dbReference type="InterPro" id="IPR001849">
    <property type="entry name" value="PH_domain"/>
</dbReference>
<dbReference type="Gene3D" id="2.30.42.10">
    <property type="match status" value="1"/>
</dbReference>
<evidence type="ECO:0000259" key="6">
    <source>
        <dbReference type="PROSITE" id="PS50003"/>
    </source>
</evidence>
<feature type="compositionally biased region" description="Acidic residues" evidence="5">
    <location>
        <begin position="11"/>
        <end position="21"/>
    </location>
</feature>
<keyword evidence="2" id="KW-0677">Repeat</keyword>
<dbReference type="AlphaFoldDB" id="A0AAE1URD1"/>
<keyword evidence="3" id="KW-0966">Cell projection</keyword>
<comment type="subcellular location">
    <subcellularLocation>
        <location evidence="1">Cell projection</location>
    </subcellularLocation>
</comment>
<dbReference type="Gene3D" id="2.30.29.30">
    <property type="entry name" value="Pleckstrin-homology domain (PH domain)/Phosphotyrosine-binding domain (PTB)"/>
    <property type="match status" value="1"/>
</dbReference>
<dbReference type="InterPro" id="IPR051844">
    <property type="entry name" value="USH2_Complex_Protein"/>
</dbReference>
<feature type="region of interest" description="Disordered" evidence="5">
    <location>
        <begin position="72"/>
        <end position="117"/>
    </location>
</feature>
<dbReference type="InterPro" id="IPR001478">
    <property type="entry name" value="PDZ"/>
</dbReference>
<organism evidence="8 9">
    <name type="scientific">Anisodus tanguticus</name>
    <dbReference type="NCBI Taxonomy" id="243964"/>
    <lineage>
        <taxon>Eukaryota</taxon>
        <taxon>Viridiplantae</taxon>
        <taxon>Streptophyta</taxon>
        <taxon>Embryophyta</taxon>
        <taxon>Tracheophyta</taxon>
        <taxon>Spermatophyta</taxon>
        <taxon>Magnoliopsida</taxon>
        <taxon>eudicotyledons</taxon>
        <taxon>Gunneridae</taxon>
        <taxon>Pentapetalae</taxon>
        <taxon>asterids</taxon>
        <taxon>lamiids</taxon>
        <taxon>Solanales</taxon>
        <taxon>Solanaceae</taxon>
        <taxon>Solanoideae</taxon>
        <taxon>Hyoscyameae</taxon>
        <taxon>Anisodus</taxon>
    </lineage>
</organism>
<dbReference type="EMBL" id="JAVYJV010000053">
    <property type="protein sequence ID" value="KAK4337106.1"/>
    <property type="molecule type" value="Genomic_DNA"/>
</dbReference>
<dbReference type="Pfam" id="PF10253">
    <property type="entry name" value="PRCC"/>
    <property type="match status" value="1"/>
</dbReference>
<dbReference type="InterPro" id="IPR011993">
    <property type="entry name" value="PH-like_dom_sf"/>
</dbReference>
<dbReference type="GO" id="GO:0042995">
    <property type="term" value="C:cell projection"/>
    <property type="evidence" value="ECO:0007669"/>
    <property type="project" value="UniProtKB-SubCell"/>
</dbReference>
<proteinExistence type="predicted"/>
<comment type="caution">
    <text evidence="8">The sequence shown here is derived from an EMBL/GenBank/DDBJ whole genome shotgun (WGS) entry which is preliminary data.</text>
</comment>
<dbReference type="PROSITE" id="PS50106">
    <property type="entry name" value="PDZ"/>
    <property type="match status" value="1"/>
</dbReference>
<dbReference type="GO" id="GO:0005886">
    <property type="term" value="C:plasma membrane"/>
    <property type="evidence" value="ECO:0007669"/>
    <property type="project" value="TreeGrafter"/>
</dbReference>
<evidence type="ECO:0000256" key="4">
    <source>
        <dbReference type="SAM" id="Coils"/>
    </source>
</evidence>
<dbReference type="Pfam" id="PF00169">
    <property type="entry name" value="PH"/>
    <property type="match status" value="1"/>
</dbReference>
<protein>
    <submittedName>
        <fullName evidence="8">Uncharacterized protein</fullName>
    </submittedName>
</protein>
<dbReference type="SUPFAM" id="SSF50156">
    <property type="entry name" value="PDZ domain-like"/>
    <property type="match status" value="1"/>
</dbReference>